<dbReference type="Gene3D" id="1.20.120.1490">
    <property type="match status" value="1"/>
</dbReference>
<gene>
    <name evidence="1" type="ORF">PGH07_00115</name>
</gene>
<comment type="caution">
    <text evidence="1">The sequence shown here is derived from an EMBL/GenBank/DDBJ whole genome shotgun (WGS) entry which is preliminary data.</text>
</comment>
<proteinExistence type="predicted"/>
<name>A0ABT7QUS2_9BACT</name>
<sequence>MKYLWIVLLLFTFLFADDHKEEHHHYYSKDLTYLNLSHEQQRSIKKVLKEYRKELKMYRELKENTIGSKQKLFEQERFDQNALITLDIKLAQKAAQIEANFLTNIHTILTKEQRKLFIKHIDEWEIE</sequence>
<evidence type="ECO:0000313" key="2">
    <source>
        <dbReference type="Proteomes" id="UP001169069"/>
    </source>
</evidence>
<accession>A0ABT7QUS2</accession>
<dbReference type="EMBL" id="JAQIBD010000001">
    <property type="protein sequence ID" value="MDM5270580.1"/>
    <property type="molecule type" value="Genomic_DNA"/>
</dbReference>
<evidence type="ECO:0008006" key="3">
    <source>
        <dbReference type="Google" id="ProtNLM"/>
    </source>
</evidence>
<dbReference type="RefSeq" id="WP_289411858.1">
    <property type="nucleotide sequence ID" value="NZ_JAQIBD010000001.1"/>
</dbReference>
<reference evidence="1" key="1">
    <citation type="submission" date="2023-01" db="EMBL/GenBank/DDBJ databases">
        <title>Sulfurovum sp. zt1-1 genome assembly.</title>
        <authorList>
            <person name="Wang J."/>
        </authorList>
    </citation>
    <scope>NUCLEOTIDE SEQUENCE</scope>
    <source>
        <strain evidence="1">Zt1-1</strain>
    </source>
</reference>
<dbReference type="Proteomes" id="UP001169069">
    <property type="component" value="Unassembled WGS sequence"/>
</dbReference>
<keyword evidence="2" id="KW-1185">Reference proteome</keyword>
<evidence type="ECO:0000313" key="1">
    <source>
        <dbReference type="EMBL" id="MDM5270580.1"/>
    </source>
</evidence>
<organism evidence="1 2">
    <name type="scientific">Sulfurovum zhangzhouensis</name>
    <dbReference type="NCBI Taxonomy" id="3019067"/>
    <lineage>
        <taxon>Bacteria</taxon>
        <taxon>Pseudomonadati</taxon>
        <taxon>Campylobacterota</taxon>
        <taxon>Epsilonproteobacteria</taxon>
        <taxon>Campylobacterales</taxon>
        <taxon>Sulfurovaceae</taxon>
        <taxon>Sulfurovum</taxon>
    </lineage>
</organism>
<protein>
    <recommendedName>
        <fullName evidence="3">LTXXQ motif family protein</fullName>
    </recommendedName>
</protein>